<dbReference type="AlphaFoldDB" id="J0DD29"/>
<proteinExistence type="predicted"/>
<accession>J0DD29</accession>
<dbReference type="EMBL" id="JH687797">
    <property type="protein sequence ID" value="EJD40981.1"/>
    <property type="molecule type" value="Genomic_DNA"/>
</dbReference>
<reference evidence="3" key="1">
    <citation type="journal article" date="2012" name="Science">
        <title>The Paleozoic origin of enzymatic lignin decomposition reconstructed from 31 fungal genomes.</title>
        <authorList>
            <person name="Floudas D."/>
            <person name="Binder M."/>
            <person name="Riley R."/>
            <person name="Barry K."/>
            <person name="Blanchette R.A."/>
            <person name="Henrissat B."/>
            <person name="Martinez A.T."/>
            <person name="Otillar R."/>
            <person name="Spatafora J.W."/>
            <person name="Yadav J.S."/>
            <person name="Aerts A."/>
            <person name="Benoit I."/>
            <person name="Boyd A."/>
            <person name="Carlson A."/>
            <person name="Copeland A."/>
            <person name="Coutinho P.M."/>
            <person name="de Vries R.P."/>
            <person name="Ferreira P."/>
            <person name="Findley K."/>
            <person name="Foster B."/>
            <person name="Gaskell J."/>
            <person name="Glotzer D."/>
            <person name="Gorecki P."/>
            <person name="Heitman J."/>
            <person name="Hesse C."/>
            <person name="Hori C."/>
            <person name="Igarashi K."/>
            <person name="Jurgens J.A."/>
            <person name="Kallen N."/>
            <person name="Kersten P."/>
            <person name="Kohler A."/>
            <person name="Kuees U."/>
            <person name="Kumar T.K.A."/>
            <person name="Kuo A."/>
            <person name="LaButti K."/>
            <person name="Larrondo L.F."/>
            <person name="Lindquist E."/>
            <person name="Ling A."/>
            <person name="Lombard V."/>
            <person name="Lucas S."/>
            <person name="Lundell T."/>
            <person name="Martin R."/>
            <person name="McLaughlin D.J."/>
            <person name="Morgenstern I."/>
            <person name="Morin E."/>
            <person name="Murat C."/>
            <person name="Nagy L.G."/>
            <person name="Nolan M."/>
            <person name="Ohm R.A."/>
            <person name="Patyshakuliyeva A."/>
            <person name="Rokas A."/>
            <person name="Ruiz-Duenas F.J."/>
            <person name="Sabat G."/>
            <person name="Salamov A."/>
            <person name="Samejima M."/>
            <person name="Schmutz J."/>
            <person name="Slot J.C."/>
            <person name="St John F."/>
            <person name="Stenlid J."/>
            <person name="Sun H."/>
            <person name="Sun S."/>
            <person name="Syed K."/>
            <person name="Tsang A."/>
            <person name="Wiebenga A."/>
            <person name="Young D."/>
            <person name="Pisabarro A."/>
            <person name="Eastwood D.C."/>
            <person name="Martin F."/>
            <person name="Cullen D."/>
            <person name="Grigoriev I.V."/>
            <person name="Hibbett D.S."/>
        </authorList>
    </citation>
    <scope>NUCLEOTIDE SEQUENCE [LARGE SCALE GENOMIC DNA]</scope>
    <source>
        <strain evidence="3">TFB10046</strain>
    </source>
</reference>
<evidence type="ECO:0000313" key="2">
    <source>
        <dbReference type="EMBL" id="EJD40981.1"/>
    </source>
</evidence>
<gene>
    <name evidence="2" type="ORF">AURDEDRAFT_115678</name>
</gene>
<keyword evidence="3" id="KW-1185">Reference proteome</keyword>
<protein>
    <submittedName>
        <fullName evidence="2">Uncharacterized protein</fullName>
    </submittedName>
</protein>
<evidence type="ECO:0000256" key="1">
    <source>
        <dbReference type="SAM" id="MobiDB-lite"/>
    </source>
</evidence>
<feature type="region of interest" description="Disordered" evidence="1">
    <location>
        <begin position="1"/>
        <end position="56"/>
    </location>
</feature>
<dbReference type="KEGG" id="adl:AURDEDRAFT_115678"/>
<feature type="compositionally biased region" description="Polar residues" evidence="1">
    <location>
        <begin position="1"/>
        <end position="11"/>
    </location>
</feature>
<name>J0DD29_AURST</name>
<dbReference type="InParanoid" id="J0DD29"/>
<evidence type="ECO:0000313" key="3">
    <source>
        <dbReference type="Proteomes" id="UP000006514"/>
    </source>
</evidence>
<organism evidence="2 3">
    <name type="scientific">Auricularia subglabra (strain TFB-10046 / SS5)</name>
    <name type="common">White-rot fungus</name>
    <name type="synonym">Auricularia delicata (strain TFB10046)</name>
    <dbReference type="NCBI Taxonomy" id="717982"/>
    <lineage>
        <taxon>Eukaryota</taxon>
        <taxon>Fungi</taxon>
        <taxon>Dikarya</taxon>
        <taxon>Basidiomycota</taxon>
        <taxon>Agaricomycotina</taxon>
        <taxon>Agaricomycetes</taxon>
        <taxon>Auriculariales</taxon>
        <taxon>Auriculariaceae</taxon>
        <taxon>Auricularia</taxon>
    </lineage>
</organism>
<sequence>MRYVLSSNRTTPDGGDSFGTACAKHPRFWESGLNPNRDTPSRLPPLDRGLHQAHPV</sequence>
<dbReference type="Proteomes" id="UP000006514">
    <property type="component" value="Unassembled WGS sequence"/>
</dbReference>